<reference evidence="1 2" key="1">
    <citation type="journal article" date="2018" name="Evol. Lett.">
        <title>Horizontal gene cluster transfer increased hallucinogenic mushroom diversity.</title>
        <authorList>
            <person name="Reynolds H.T."/>
            <person name="Vijayakumar V."/>
            <person name="Gluck-Thaler E."/>
            <person name="Korotkin H.B."/>
            <person name="Matheny P.B."/>
            <person name="Slot J.C."/>
        </authorList>
    </citation>
    <scope>NUCLEOTIDE SEQUENCE [LARGE SCALE GENOMIC DNA]</scope>
    <source>
        <strain evidence="1 2">2629</strain>
    </source>
</reference>
<gene>
    <name evidence="1" type="ORF">CVT24_003700</name>
</gene>
<name>A0A409WC45_9AGAR</name>
<comment type="caution">
    <text evidence="1">The sequence shown here is derived from an EMBL/GenBank/DDBJ whole genome shotgun (WGS) entry which is preliminary data.</text>
</comment>
<sequence>MQVYRPHHYTEDVYIIDTPGFVDNNMSEFEVVKKIETWQMESQHGAAISQYLYFHRITDKRIPGRAKKVMQMLKSTGLGVSTSCLTVVTSMWDNIHTSVGLQRAQDNFLELQNVIWKDHIESPSQIVKFVNTHTSAIRILTTTSYNTTIAYPINTHSDIPGESLTPILFQELIDRIGNTRLEHEGLSRDVVELITNINTHRSPDSDTDEDLISTLISALKDARHRLSKYINQLYTFKRAPRGFTIDPKCIIYQCLVDITSGLERLIQAIQAIQNNHLAVQDSEQAERDSDDIIIMMDTVLRSARNEFGRSYNALKLFGAPPPGFEPFVPSITLHTSERVKWGVERAVERLHHWQFTTRR</sequence>
<dbReference type="InterPro" id="IPR027417">
    <property type="entry name" value="P-loop_NTPase"/>
</dbReference>
<dbReference type="STRING" id="181874.A0A409WC45"/>
<dbReference type="EMBL" id="NHTK01005608">
    <property type="protein sequence ID" value="PPQ76105.1"/>
    <property type="molecule type" value="Genomic_DNA"/>
</dbReference>
<evidence type="ECO:0008006" key="3">
    <source>
        <dbReference type="Google" id="ProtNLM"/>
    </source>
</evidence>
<evidence type="ECO:0000313" key="1">
    <source>
        <dbReference type="EMBL" id="PPQ76105.1"/>
    </source>
</evidence>
<dbReference type="AlphaFoldDB" id="A0A409WC45"/>
<dbReference type="OrthoDB" id="3118409at2759"/>
<accession>A0A409WC45</accession>
<protein>
    <recommendedName>
        <fullName evidence="3">G domain-containing protein</fullName>
    </recommendedName>
</protein>
<proteinExistence type="predicted"/>
<organism evidence="1 2">
    <name type="scientific">Panaeolus cyanescens</name>
    <dbReference type="NCBI Taxonomy" id="181874"/>
    <lineage>
        <taxon>Eukaryota</taxon>
        <taxon>Fungi</taxon>
        <taxon>Dikarya</taxon>
        <taxon>Basidiomycota</taxon>
        <taxon>Agaricomycotina</taxon>
        <taxon>Agaricomycetes</taxon>
        <taxon>Agaricomycetidae</taxon>
        <taxon>Agaricales</taxon>
        <taxon>Agaricineae</taxon>
        <taxon>Galeropsidaceae</taxon>
        <taxon>Panaeolus</taxon>
    </lineage>
</organism>
<dbReference type="InParanoid" id="A0A409WC45"/>
<dbReference type="Proteomes" id="UP000284842">
    <property type="component" value="Unassembled WGS sequence"/>
</dbReference>
<dbReference type="Gene3D" id="3.40.50.300">
    <property type="entry name" value="P-loop containing nucleotide triphosphate hydrolases"/>
    <property type="match status" value="1"/>
</dbReference>
<evidence type="ECO:0000313" key="2">
    <source>
        <dbReference type="Proteomes" id="UP000284842"/>
    </source>
</evidence>
<keyword evidence="2" id="KW-1185">Reference proteome</keyword>